<accession>A0ABT8BSR0</accession>
<dbReference type="Proteomes" id="UP001238540">
    <property type="component" value="Unassembled WGS sequence"/>
</dbReference>
<organism evidence="10 11">
    <name type="scientific">Vibrio ostreicida</name>
    <dbReference type="NCBI Taxonomy" id="526588"/>
    <lineage>
        <taxon>Bacteria</taxon>
        <taxon>Pseudomonadati</taxon>
        <taxon>Pseudomonadota</taxon>
        <taxon>Gammaproteobacteria</taxon>
        <taxon>Vibrionales</taxon>
        <taxon>Vibrionaceae</taxon>
        <taxon>Vibrio</taxon>
    </lineage>
</organism>
<evidence type="ECO:0000259" key="9">
    <source>
        <dbReference type="PROSITE" id="PS51186"/>
    </source>
</evidence>
<comment type="pathway">
    <text evidence="1 8">Amine and polyamine biosynthesis; ectoine biosynthesis; L-ectoine from L-aspartate 4-semialdehyde: step 2/3.</text>
</comment>
<dbReference type="Pfam" id="PF00583">
    <property type="entry name" value="Acetyltransf_1"/>
    <property type="match status" value="1"/>
</dbReference>
<dbReference type="EC" id="2.3.1.178" evidence="3 8"/>
<keyword evidence="6 8" id="KW-0012">Acyltransferase</keyword>
<evidence type="ECO:0000313" key="10">
    <source>
        <dbReference type="EMBL" id="MDN3609484.1"/>
    </source>
</evidence>
<keyword evidence="5 8" id="KW-0808">Transferase</keyword>
<dbReference type="PROSITE" id="PS51186">
    <property type="entry name" value="GNAT"/>
    <property type="match status" value="1"/>
</dbReference>
<comment type="function">
    <text evidence="8">Catalyzes the acetylation of L-2,4-diaminobutyrate (DABA) to gamma-N-acetyl-alpha,gamma-diaminobutyric acid (ADABA) with acetyl coenzyme A.</text>
</comment>
<dbReference type="RefSeq" id="WP_245798167.1">
    <property type="nucleotide sequence ID" value="NZ_JAUFQC010000001.1"/>
</dbReference>
<gene>
    <name evidence="8 10" type="primary">ectA</name>
    <name evidence="10" type="ORF">QWZ16_07175</name>
</gene>
<dbReference type="NCBIfam" id="TIGR02406">
    <property type="entry name" value="ectoine_EctA"/>
    <property type="match status" value="1"/>
</dbReference>
<protein>
    <recommendedName>
        <fullName evidence="4 8">L-2,4-diaminobutyric acid acetyltransferase</fullName>
        <shortName evidence="8">DABA acetyltransferase</shortName>
        <ecNumber evidence="3 8">2.3.1.178</ecNumber>
    </recommendedName>
</protein>
<dbReference type="EMBL" id="JAUFQC010000001">
    <property type="protein sequence ID" value="MDN3609484.1"/>
    <property type="molecule type" value="Genomic_DNA"/>
</dbReference>
<dbReference type="InterPro" id="IPR016181">
    <property type="entry name" value="Acyl_CoA_acyltransferase"/>
</dbReference>
<sequence>MTGSDCNGNHAERWIFLAPSAEDGDDIFRLISACPPLDVNSSYCNFLQSTHFSRTCVIARYGQEVAGFISAYCKPDEPSTLFVWQVAVGKPFRGRGLAMTMLDQLLGRASLSSVKAIETTITQNNDASWGLFKKLDERHGCRGEVTMFLDHQTHFKGNHDTEYLYRIPLNIRQ</sequence>
<evidence type="ECO:0000256" key="2">
    <source>
        <dbReference type="ARBA" id="ARBA00010712"/>
    </source>
</evidence>
<evidence type="ECO:0000256" key="8">
    <source>
        <dbReference type="RuleBase" id="RU365045"/>
    </source>
</evidence>
<dbReference type="InterPro" id="IPR012772">
    <property type="entry name" value="Ectoine_EctA"/>
</dbReference>
<proteinExistence type="inferred from homology"/>
<comment type="caution">
    <text evidence="10">The sequence shown here is derived from an EMBL/GenBank/DDBJ whole genome shotgun (WGS) entry which is preliminary data.</text>
</comment>
<keyword evidence="11" id="KW-1185">Reference proteome</keyword>
<name>A0ABT8BSR0_9VIBR</name>
<evidence type="ECO:0000256" key="5">
    <source>
        <dbReference type="ARBA" id="ARBA00022679"/>
    </source>
</evidence>
<dbReference type="InterPro" id="IPR000182">
    <property type="entry name" value="GNAT_dom"/>
</dbReference>
<evidence type="ECO:0000313" key="11">
    <source>
        <dbReference type="Proteomes" id="UP001238540"/>
    </source>
</evidence>
<dbReference type="SUPFAM" id="SSF55729">
    <property type="entry name" value="Acyl-CoA N-acyltransferases (Nat)"/>
    <property type="match status" value="1"/>
</dbReference>
<evidence type="ECO:0000256" key="6">
    <source>
        <dbReference type="ARBA" id="ARBA00023315"/>
    </source>
</evidence>
<dbReference type="Gene3D" id="3.40.630.30">
    <property type="match status" value="1"/>
</dbReference>
<dbReference type="CDD" id="cd04301">
    <property type="entry name" value="NAT_SF"/>
    <property type="match status" value="1"/>
</dbReference>
<evidence type="ECO:0000256" key="3">
    <source>
        <dbReference type="ARBA" id="ARBA00012355"/>
    </source>
</evidence>
<comment type="similarity">
    <text evidence="2 8">Belongs to the acetyltransferase family. EctA subfamily.</text>
</comment>
<evidence type="ECO:0000256" key="4">
    <source>
        <dbReference type="ARBA" id="ARBA00017935"/>
    </source>
</evidence>
<comment type="catalytic activity">
    <reaction evidence="7 8">
        <text>L-2,4-diaminobutanoate + acetyl-CoA = (2S)-4-acetamido-2-aminobutanoate + CoA + H(+)</text>
        <dbReference type="Rhea" id="RHEA:16901"/>
        <dbReference type="ChEBI" id="CHEBI:15378"/>
        <dbReference type="ChEBI" id="CHEBI:57287"/>
        <dbReference type="ChEBI" id="CHEBI:57288"/>
        <dbReference type="ChEBI" id="CHEBI:58761"/>
        <dbReference type="ChEBI" id="CHEBI:58929"/>
        <dbReference type="EC" id="2.3.1.178"/>
    </reaction>
</comment>
<reference evidence="11" key="1">
    <citation type="journal article" date="2019" name="Int. J. Syst. Evol. Microbiol.">
        <title>The Global Catalogue of Microorganisms (GCM) 10K type strain sequencing project: providing services to taxonomists for standard genome sequencing and annotation.</title>
        <authorList>
            <consortium name="The Broad Institute Genomics Platform"/>
            <consortium name="The Broad Institute Genome Sequencing Center for Infectious Disease"/>
            <person name="Wu L."/>
            <person name="Ma J."/>
        </authorList>
    </citation>
    <scope>NUCLEOTIDE SEQUENCE [LARGE SCALE GENOMIC DNA]</scope>
    <source>
        <strain evidence="11">CECT 7398</strain>
    </source>
</reference>
<evidence type="ECO:0000256" key="1">
    <source>
        <dbReference type="ARBA" id="ARBA00004978"/>
    </source>
</evidence>
<dbReference type="GO" id="GO:0033816">
    <property type="term" value="F:diaminobutyrate acetyltransferase activity"/>
    <property type="evidence" value="ECO:0007669"/>
    <property type="project" value="UniProtKB-EC"/>
</dbReference>
<evidence type="ECO:0000256" key="7">
    <source>
        <dbReference type="ARBA" id="ARBA00048924"/>
    </source>
</evidence>
<feature type="domain" description="N-acetyltransferase" evidence="9">
    <location>
        <begin position="15"/>
        <end position="170"/>
    </location>
</feature>